<gene>
    <name evidence="1" type="ORF">TUM19329_25950</name>
</gene>
<evidence type="ECO:0000313" key="2">
    <source>
        <dbReference type="Proteomes" id="UP000502894"/>
    </source>
</evidence>
<dbReference type="Proteomes" id="UP000502894">
    <property type="component" value="Chromosome"/>
</dbReference>
<dbReference type="AlphaFoldDB" id="A0A6F8T6C2"/>
<evidence type="ECO:0000313" key="1">
    <source>
        <dbReference type="EMBL" id="BCA96234.1"/>
    </source>
</evidence>
<dbReference type="EMBL" id="AP022839">
    <property type="protein sequence ID" value="BCA96234.1"/>
    <property type="molecule type" value="Genomic_DNA"/>
</dbReference>
<name>A0A6F8T6C2_9GAMM</name>
<accession>A0A6F8T6C2</accession>
<dbReference type="KEGG" id="lant:TUM19329_25950"/>
<organism evidence="1 2">
    <name type="scientific">Legionella antarctica</name>
    <dbReference type="NCBI Taxonomy" id="2708020"/>
    <lineage>
        <taxon>Bacteria</taxon>
        <taxon>Pseudomonadati</taxon>
        <taxon>Pseudomonadota</taxon>
        <taxon>Gammaproteobacteria</taxon>
        <taxon>Legionellales</taxon>
        <taxon>Legionellaceae</taxon>
        <taxon>Legionella</taxon>
    </lineage>
</organism>
<dbReference type="RefSeq" id="WP_173237621.1">
    <property type="nucleotide sequence ID" value="NZ_AP022839.1"/>
</dbReference>
<keyword evidence="2" id="KW-1185">Reference proteome</keyword>
<protein>
    <submittedName>
        <fullName evidence="1">Uncharacterized protein</fullName>
    </submittedName>
</protein>
<reference evidence="1" key="1">
    <citation type="journal article" date="2020" name="Microbiol. Resour. Announc.">
        <title>Complete Genome Sequence of Novel Psychrotolerant Legionella Strain TUM19329, Isolated from Antarctic Lake Sediment.</title>
        <authorList>
            <person name="Shimada S."/>
            <person name="Nakai R."/>
            <person name="Aoki K."/>
            <person name="Shimoeda N."/>
            <person name="Ohno G."/>
            <person name="Miyazaki Y."/>
            <person name="Kudoh S."/>
            <person name="Imura S."/>
            <person name="Watanabe K."/>
            <person name="Ishii Y."/>
            <person name="Tateda K."/>
        </authorList>
    </citation>
    <scope>NUCLEOTIDE SEQUENCE [LARGE SCALE GENOMIC DNA]</scope>
    <source>
        <strain evidence="1">TUM19329</strain>
    </source>
</reference>
<sequence length="50" mass="5870">MPEAIREHGKIENNLHYKLDVAMNEDHCPIYRGCSDRSIMRKEVIKLLSD</sequence>
<proteinExistence type="predicted"/>